<dbReference type="GO" id="GO:0009927">
    <property type="term" value="F:histidine phosphotransfer kinase activity"/>
    <property type="evidence" value="ECO:0007669"/>
    <property type="project" value="InterPro"/>
</dbReference>
<dbReference type="OrthoDB" id="1673781at2759"/>
<gene>
    <name evidence="3" type="ORF">AW171_hschr21264</name>
</gene>
<organism evidence="3 4">
    <name type="scientific">Eremothecium sinecaudum</name>
    <dbReference type="NCBI Taxonomy" id="45286"/>
    <lineage>
        <taxon>Eukaryota</taxon>
        <taxon>Fungi</taxon>
        <taxon>Dikarya</taxon>
        <taxon>Ascomycota</taxon>
        <taxon>Saccharomycotina</taxon>
        <taxon>Saccharomycetes</taxon>
        <taxon>Saccharomycetales</taxon>
        <taxon>Saccharomycetaceae</taxon>
        <taxon>Eremothecium</taxon>
    </lineage>
</organism>
<keyword evidence="4" id="KW-1185">Reference proteome</keyword>
<dbReference type="InterPro" id="IPR008207">
    <property type="entry name" value="Sig_transdc_His_kin_Hpt_dom"/>
</dbReference>
<dbReference type="SMART" id="SM00073">
    <property type="entry name" value="HPT"/>
    <property type="match status" value="1"/>
</dbReference>
<dbReference type="SUPFAM" id="SSF47226">
    <property type="entry name" value="Histidine-containing phosphotransfer domain, HPT domain"/>
    <property type="match status" value="1"/>
</dbReference>
<dbReference type="InterPro" id="IPR045871">
    <property type="entry name" value="AHP1-5/YPD1"/>
</dbReference>
<evidence type="ECO:0000256" key="1">
    <source>
        <dbReference type="PROSITE-ProRule" id="PRU00110"/>
    </source>
</evidence>
<sequence>MPTVPNSAVINWDILNEVVSMDEDEPGFSQSLVVQYIDQAETTFKEIQKELESGCPSLDKLSSLGHFLKGSSASLGLQRMAWACERIQNYKKRANLPSDSSSDASITAMIREGLSMAQTEFQCARKELSKYYNAEL</sequence>
<dbReference type="InterPro" id="IPR036641">
    <property type="entry name" value="HPT_dom_sf"/>
</dbReference>
<evidence type="ECO:0000313" key="4">
    <source>
        <dbReference type="Proteomes" id="UP000243052"/>
    </source>
</evidence>
<dbReference type="PANTHER" id="PTHR28242:SF52">
    <property type="entry name" value="PHOSPHORELAY INTERMEDIATE PROTEIN YPD1"/>
    <property type="match status" value="1"/>
</dbReference>
<dbReference type="Proteomes" id="UP000243052">
    <property type="component" value="Chromosome ii"/>
</dbReference>
<dbReference type="PANTHER" id="PTHR28242">
    <property type="entry name" value="PHOSPHORELAY INTERMEDIATE PROTEIN YPD1"/>
    <property type="match status" value="1"/>
</dbReference>
<keyword evidence="1" id="KW-0597">Phosphoprotein</keyword>
<dbReference type="GeneID" id="28721733"/>
<dbReference type="GO" id="GO:0005737">
    <property type="term" value="C:cytoplasm"/>
    <property type="evidence" value="ECO:0007669"/>
    <property type="project" value="TreeGrafter"/>
</dbReference>
<dbReference type="GO" id="GO:0000160">
    <property type="term" value="P:phosphorelay signal transduction system"/>
    <property type="evidence" value="ECO:0007669"/>
    <property type="project" value="InterPro"/>
</dbReference>
<name>A0A109UXQ6_9SACH</name>
<dbReference type="PROSITE" id="PS50894">
    <property type="entry name" value="HPT"/>
    <property type="match status" value="1"/>
</dbReference>
<dbReference type="GO" id="GO:0043424">
    <property type="term" value="F:protein histidine kinase binding"/>
    <property type="evidence" value="ECO:0007669"/>
    <property type="project" value="InterPro"/>
</dbReference>
<dbReference type="CDD" id="cd00088">
    <property type="entry name" value="HPT"/>
    <property type="match status" value="1"/>
</dbReference>
<proteinExistence type="predicted"/>
<evidence type="ECO:0000313" key="3">
    <source>
        <dbReference type="EMBL" id="AMD19434.1"/>
    </source>
</evidence>
<dbReference type="EMBL" id="CP014242">
    <property type="protein sequence ID" value="AMD19434.1"/>
    <property type="molecule type" value="Genomic_DNA"/>
</dbReference>
<dbReference type="Gene3D" id="1.20.120.160">
    <property type="entry name" value="HPT domain"/>
    <property type="match status" value="1"/>
</dbReference>
<dbReference type="GO" id="GO:0005634">
    <property type="term" value="C:nucleus"/>
    <property type="evidence" value="ECO:0007669"/>
    <property type="project" value="TreeGrafter"/>
</dbReference>
<dbReference type="Pfam" id="PF01627">
    <property type="entry name" value="Hpt"/>
    <property type="match status" value="1"/>
</dbReference>
<dbReference type="RefSeq" id="XP_017986430.1">
    <property type="nucleotide sequence ID" value="XM_018130941.1"/>
</dbReference>
<feature type="domain" description="HPt" evidence="2">
    <location>
        <begin position="25"/>
        <end position="124"/>
    </location>
</feature>
<accession>A0A109UXQ6</accession>
<reference evidence="3 4" key="1">
    <citation type="submission" date="2016-01" db="EMBL/GenBank/DDBJ databases">
        <title>Genome sequence of the yeast Holleya sinecauda.</title>
        <authorList>
            <person name="Dietrich F.S."/>
        </authorList>
    </citation>
    <scope>NUCLEOTIDE SEQUENCE [LARGE SCALE GENOMIC DNA]</scope>
    <source>
        <strain evidence="3 4">ATCC 58844</strain>
    </source>
</reference>
<dbReference type="STRING" id="45286.A0A109UXQ6"/>
<feature type="modified residue" description="Phosphohistidine" evidence="1">
    <location>
        <position position="66"/>
    </location>
</feature>
<protein>
    <submittedName>
        <fullName evidence="3">HBR533Wp</fullName>
    </submittedName>
</protein>
<evidence type="ECO:0000259" key="2">
    <source>
        <dbReference type="PROSITE" id="PS50894"/>
    </source>
</evidence>
<dbReference type="AlphaFoldDB" id="A0A109UXQ6"/>